<dbReference type="OrthoDB" id="9810670at2"/>
<accession>A0A163GFB5</accession>
<comment type="caution">
    <text evidence="2">The sequence shown here is derived from an EMBL/GenBank/DDBJ whole genome shotgun (WGS) entry which is preliminary data.</text>
</comment>
<dbReference type="Gene3D" id="1.10.101.10">
    <property type="entry name" value="PGBD-like superfamily/PGBD"/>
    <property type="match status" value="1"/>
</dbReference>
<organism evidence="2 3">
    <name type="scientific">Paenibacillus glucanolyticus</name>
    <dbReference type="NCBI Taxonomy" id="59843"/>
    <lineage>
        <taxon>Bacteria</taxon>
        <taxon>Bacillati</taxon>
        <taxon>Bacillota</taxon>
        <taxon>Bacilli</taxon>
        <taxon>Bacillales</taxon>
        <taxon>Paenibacillaceae</taxon>
        <taxon>Paenibacillus</taxon>
    </lineage>
</organism>
<name>A0A163GFB5_9BACL</name>
<dbReference type="InterPro" id="IPR002477">
    <property type="entry name" value="Peptidoglycan-bd-like"/>
</dbReference>
<dbReference type="Proteomes" id="UP000076796">
    <property type="component" value="Unassembled WGS sequence"/>
</dbReference>
<protein>
    <recommendedName>
        <fullName evidence="1">Peptidoglycan binding-like domain-containing protein</fullName>
    </recommendedName>
</protein>
<dbReference type="InterPro" id="IPR036366">
    <property type="entry name" value="PGBDSf"/>
</dbReference>
<dbReference type="EMBL" id="LWMH01000001">
    <property type="protein sequence ID" value="KZS44941.1"/>
    <property type="molecule type" value="Genomic_DNA"/>
</dbReference>
<evidence type="ECO:0000259" key="1">
    <source>
        <dbReference type="Pfam" id="PF01471"/>
    </source>
</evidence>
<keyword evidence="3" id="KW-1185">Reference proteome</keyword>
<reference evidence="2" key="1">
    <citation type="journal article" date="2016" name="Genome Announc.">
        <title>Draft genomes of two strains of Paenibacillus glucanolyticus with capability to degrade lignocellulose.</title>
        <authorList>
            <person name="Mathews S.L."/>
            <person name="Pawlak J."/>
            <person name="Grunden A.M."/>
        </authorList>
    </citation>
    <scope>NUCLEOTIDE SEQUENCE [LARGE SCALE GENOMIC DNA]</scope>
    <source>
        <strain evidence="2">SLM1</strain>
    </source>
</reference>
<dbReference type="Pfam" id="PF01471">
    <property type="entry name" value="PG_binding_1"/>
    <property type="match status" value="1"/>
</dbReference>
<dbReference type="RefSeq" id="WP_063477445.1">
    <property type="nucleotide sequence ID" value="NZ_MRTT01000073.1"/>
</dbReference>
<evidence type="ECO:0000313" key="3">
    <source>
        <dbReference type="Proteomes" id="UP000076796"/>
    </source>
</evidence>
<proteinExistence type="predicted"/>
<dbReference type="InterPro" id="IPR036365">
    <property type="entry name" value="PGBD-like_sf"/>
</dbReference>
<dbReference type="AlphaFoldDB" id="A0A163GFB5"/>
<evidence type="ECO:0000313" key="2">
    <source>
        <dbReference type="EMBL" id="KZS44941.1"/>
    </source>
</evidence>
<dbReference type="SUPFAM" id="SSF47090">
    <property type="entry name" value="PGBD-like"/>
    <property type="match status" value="1"/>
</dbReference>
<sequence>MGSLLFSGIASAAQAGFSWWPTLREGSTGGYVSGLQANLWAFGQQPYTAIDGSFGSGTKTGVMNFQRYAGVTADGVAGSSTWNRFDYYSFYSTDKHWYLDSPQSSTYWTFYDANGTRVSYEVLYKSNNARVKFGYVN</sequence>
<feature type="domain" description="Peptidoglycan binding-like" evidence="1">
    <location>
        <begin position="31"/>
        <end position="84"/>
    </location>
</feature>
<gene>
    <name evidence="2" type="ORF">AWU65_02850</name>
</gene>